<dbReference type="GeneID" id="25417729"/>
<evidence type="ECO:0000313" key="2">
    <source>
        <dbReference type="EMBL" id="KEQ68370.1"/>
    </source>
</evidence>
<name>A0A074W5F8_9PEZI</name>
<sequence length="106" mass="11958">MSGASEGIAYRYYAHPATGQSCVKSDWNEAIRASIEHSFKKLDLDYLPDSTCMPVDHDGEWSRGAWRGYLLYGPEGKVKLNEYCGPTLAYKTKQSCKESRASEREL</sequence>
<proteinExistence type="predicted"/>
<dbReference type="InterPro" id="IPR046624">
    <property type="entry name" value="CSS2_C"/>
</dbReference>
<dbReference type="OrthoDB" id="3935489at2759"/>
<dbReference type="EMBL" id="KL584731">
    <property type="protein sequence ID" value="KEQ68370.1"/>
    <property type="molecule type" value="Genomic_DNA"/>
</dbReference>
<dbReference type="Proteomes" id="UP000027730">
    <property type="component" value="Unassembled WGS sequence"/>
</dbReference>
<reference evidence="2 3" key="1">
    <citation type="journal article" date="2014" name="BMC Genomics">
        <title>Genome sequencing of four Aureobasidium pullulans varieties: biotechnological potential, stress tolerance, and description of new species.</title>
        <authorList>
            <person name="Gostin Ar C."/>
            <person name="Ohm R.A."/>
            <person name="Kogej T."/>
            <person name="Sonjak S."/>
            <person name="Turk M."/>
            <person name="Zajc J."/>
            <person name="Zalar P."/>
            <person name="Grube M."/>
            <person name="Sun H."/>
            <person name="Han J."/>
            <person name="Sharma A."/>
            <person name="Chiniquy J."/>
            <person name="Ngan C.Y."/>
            <person name="Lipzen A."/>
            <person name="Barry K."/>
            <person name="Grigoriev I.V."/>
            <person name="Gunde-Cimerman N."/>
        </authorList>
    </citation>
    <scope>NUCLEOTIDE SEQUENCE [LARGE SCALE GENOMIC DNA]</scope>
    <source>
        <strain evidence="2 3">CBS 147.97</strain>
    </source>
</reference>
<keyword evidence="3" id="KW-1185">Reference proteome</keyword>
<feature type="domain" description="Secreted protein CSS2 C-terminal" evidence="1">
    <location>
        <begin position="2"/>
        <end position="82"/>
    </location>
</feature>
<protein>
    <recommendedName>
        <fullName evidence="1">Secreted protein CSS2 C-terminal domain-containing protein</fullName>
    </recommendedName>
</protein>
<dbReference type="RefSeq" id="XP_013422562.1">
    <property type="nucleotide sequence ID" value="XM_013567108.1"/>
</dbReference>
<accession>A0A074W5F8</accession>
<dbReference type="HOGENOM" id="CLU_162130_0_0_1"/>
<evidence type="ECO:0000259" key="1">
    <source>
        <dbReference type="Pfam" id="PF20521"/>
    </source>
</evidence>
<evidence type="ECO:0000313" key="3">
    <source>
        <dbReference type="Proteomes" id="UP000027730"/>
    </source>
</evidence>
<organism evidence="2 3">
    <name type="scientific">Aureobasidium namibiae CBS 147.97</name>
    <dbReference type="NCBI Taxonomy" id="1043004"/>
    <lineage>
        <taxon>Eukaryota</taxon>
        <taxon>Fungi</taxon>
        <taxon>Dikarya</taxon>
        <taxon>Ascomycota</taxon>
        <taxon>Pezizomycotina</taxon>
        <taxon>Dothideomycetes</taxon>
        <taxon>Dothideomycetidae</taxon>
        <taxon>Dothideales</taxon>
        <taxon>Saccotheciaceae</taxon>
        <taxon>Aureobasidium</taxon>
    </lineage>
</organism>
<dbReference type="Pfam" id="PF20521">
    <property type="entry name" value="DUF6736"/>
    <property type="match status" value="1"/>
</dbReference>
<dbReference type="AlphaFoldDB" id="A0A074W5F8"/>
<gene>
    <name evidence="2" type="ORF">M436DRAFT_86493</name>
</gene>